<dbReference type="Pfam" id="PF02080">
    <property type="entry name" value="TrkA_C"/>
    <property type="match status" value="2"/>
</dbReference>
<accession>A0A8U0HVQ2</accession>
<evidence type="ECO:0000256" key="1">
    <source>
        <dbReference type="SAM" id="Phobius"/>
    </source>
</evidence>
<dbReference type="PANTHER" id="PTHR43833:SF9">
    <property type="entry name" value="POTASSIUM CHANNEL PROTEIN YUGO-RELATED"/>
    <property type="match status" value="1"/>
</dbReference>
<dbReference type="InterPro" id="IPR003148">
    <property type="entry name" value="RCK_N"/>
</dbReference>
<dbReference type="AlphaFoldDB" id="A0A8U0HVQ2"/>
<dbReference type="InterPro" id="IPR006037">
    <property type="entry name" value="RCK_C"/>
</dbReference>
<dbReference type="InterPro" id="IPR036291">
    <property type="entry name" value="NAD(P)-bd_dom_sf"/>
</dbReference>
<protein>
    <submittedName>
        <fullName evidence="4">NAD-binding protein</fullName>
    </submittedName>
</protein>
<feature type="transmembrane region" description="Helical" evidence="1">
    <location>
        <begin position="87"/>
        <end position="112"/>
    </location>
</feature>
<dbReference type="GeneID" id="72184288"/>
<dbReference type="PANTHER" id="PTHR43833">
    <property type="entry name" value="POTASSIUM CHANNEL PROTEIN 2-RELATED-RELATED"/>
    <property type="match status" value="1"/>
</dbReference>
<keyword evidence="1" id="KW-0812">Transmembrane</keyword>
<feature type="transmembrane region" description="Helical" evidence="1">
    <location>
        <begin position="25"/>
        <end position="43"/>
    </location>
</feature>
<evidence type="ECO:0000313" key="5">
    <source>
        <dbReference type="Proteomes" id="UP000830729"/>
    </source>
</evidence>
<dbReference type="EMBL" id="CP096659">
    <property type="protein sequence ID" value="UPV75195.1"/>
    <property type="molecule type" value="Genomic_DNA"/>
</dbReference>
<dbReference type="SUPFAM" id="SSF116726">
    <property type="entry name" value="TrkA C-terminal domain-like"/>
    <property type="match status" value="2"/>
</dbReference>
<feature type="domain" description="RCK C-terminal" evidence="3">
    <location>
        <begin position="475"/>
        <end position="555"/>
    </location>
</feature>
<dbReference type="GO" id="GO:0006813">
    <property type="term" value="P:potassium ion transport"/>
    <property type="evidence" value="ECO:0007669"/>
    <property type="project" value="InterPro"/>
</dbReference>
<dbReference type="InterPro" id="IPR050721">
    <property type="entry name" value="Trk_Ktr_HKT_K-transport"/>
</dbReference>
<dbReference type="PROSITE" id="PS51202">
    <property type="entry name" value="RCK_C"/>
    <property type="match status" value="2"/>
</dbReference>
<dbReference type="InterPro" id="IPR036721">
    <property type="entry name" value="RCK_C_sf"/>
</dbReference>
<dbReference type="KEGG" id="halx:M0R89_03775"/>
<dbReference type="RefSeq" id="WP_248651238.1">
    <property type="nucleotide sequence ID" value="NZ_CP096659.1"/>
</dbReference>
<dbReference type="PROSITE" id="PS51201">
    <property type="entry name" value="RCK_N"/>
    <property type="match status" value="1"/>
</dbReference>
<gene>
    <name evidence="4" type="ORF">M0R89_03775</name>
</gene>
<dbReference type="Proteomes" id="UP000830729">
    <property type="component" value="Chromosome"/>
</dbReference>
<name>A0A8U0HVQ2_9EURY</name>
<dbReference type="Gene3D" id="3.40.50.720">
    <property type="entry name" value="NAD(P)-binding Rossmann-like Domain"/>
    <property type="match status" value="2"/>
</dbReference>
<evidence type="ECO:0000313" key="4">
    <source>
        <dbReference type="EMBL" id="UPV75195.1"/>
    </source>
</evidence>
<dbReference type="Gene3D" id="3.30.70.1450">
    <property type="entry name" value="Regulator of K+ conductance, C-terminal domain"/>
    <property type="match status" value="2"/>
</dbReference>
<evidence type="ECO:0000259" key="3">
    <source>
        <dbReference type="PROSITE" id="PS51202"/>
    </source>
</evidence>
<dbReference type="SUPFAM" id="SSF81324">
    <property type="entry name" value="Voltage-gated potassium channels"/>
    <property type="match status" value="1"/>
</dbReference>
<dbReference type="GO" id="GO:0008324">
    <property type="term" value="F:monoatomic cation transmembrane transporter activity"/>
    <property type="evidence" value="ECO:0007669"/>
    <property type="project" value="InterPro"/>
</dbReference>
<proteinExistence type="predicted"/>
<feature type="domain" description="RCK C-terminal" evidence="3">
    <location>
        <begin position="263"/>
        <end position="347"/>
    </location>
</feature>
<reference evidence="4 5" key="1">
    <citation type="submission" date="2022-04" db="EMBL/GenBank/DDBJ databases">
        <title>Diverse halophilic archaea isolated from saline environments.</title>
        <authorList>
            <person name="Cui H.-L."/>
        </authorList>
    </citation>
    <scope>NUCLEOTIDE SEQUENCE [LARGE SCALE GENOMIC DNA]</scope>
    <source>
        <strain evidence="4 5">XZYJT49</strain>
    </source>
</reference>
<keyword evidence="1" id="KW-1133">Transmembrane helix</keyword>
<sequence>MPTNWSKWFAGEDTLFPWLTRRQRLVTAYVISLVVLILLYSVLYNYGMRTLEGHDHSLFRSLQTVVETMTTTGYGADAPWSSPLMNVFVIFMQLTGIAIGFATLRVLIIPLFERAPLDLSDRLTAKDDHVIVCEYRRDTGVLLDELERLNVGYVLIESDAEEAKQLSDDGYQVIHGDPEEGAELERAMVDEASAIVTDAGDRNASVVLTALRLNDDLRVISFTDTPDHNAALREVGADVVLSPDALIGRRLGQKTAAWADTPEAMGDATVGDVRIREVLVRRNSPLAGVQIEDTALANHSDVTLVGAWIDGDLRLPVDPTDVVTPNSVLIVAGTEAAIDDVQEFAAGLRPPRRHENVVVAGMGVGGRAAVDALAEGVTATTIDAEDGRNVDVVGDVRDPETLETAGIEDASALVVTVGDDSTAMLAIAIARTLTDDIEILVRVDGTAKSPTAFDAGADYVLSTQRVSARLLARELRGEDVLTPFEQLRIVRADAAAFAGRTLAKVSAETKAGYVFVGVERDGALVTDDGTEIAAGDRLIVAGTDATIREFERQYA</sequence>
<keyword evidence="1" id="KW-0472">Membrane</keyword>
<dbReference type="Pfam" id="PF02254">
    <property type="entry name" value="TrkA_N"/>
    <property type="match status" value="2"/>
</dbReference>
<dbReference type="SUPFAM" id="SSF51735">
    <property type="entry name" value="NAD(P)-binding Rossmann-fold domains"/>
    <property type="match status" value="2"/>
</dbReference>
<evidence type="ECO:0000259" key="2">
    <source>
        <dbReference type="PROSITE" id="PS51201"/>
    </source>
</evidence>
<organism evidence="4 5">
    <name type="scientific">Halorussus limi</name>
    <dbReference type="NCBI Taxonomy" id="2938695"/>
    <lineage>
        <taxon>Archaea</taxon>
        <taxon>Methanobacteriati</taxon>
        <taxon>Methanobacteriota</taxon>
        <taxon>Stenosarchaea group</taxon>
        <taxon>Halobacteria</taxon>
        <taxon>Halobacteriales</taxon>
        <taxon>Haladaptataceae</taxon>
        <taxon>Halorussus</taxon>
    </lineage>
</organism>
<feature type="domain" description="RCK N-terminal" evidence="2">
    <location>
        <begin position="127"/>
        <end position="241"/>
    </location>
</feature>
<dbReference type="Gene3D" id="1.10.287.70">
    <property type="match status" value="1"/>
</dbReference>
<keyword evidence="5" id="KW-1185">Reference proteome</keyword>